<keyword evidence="1" id="KW-0472">Membrane</keyword>
<feature type="transmembrane region" description="Helical" evidence="1">
    <location>
        <begin position="148"/>
        <end position="167"/>
    </location>
</feature>
<proteinExistence type="predicted"/>
<organism evidence="2 3">
    <name type="scientific">Trichomonas vaginalis (strain ATCC PRA-98 / G3)</name>
    <dbReference type="NCBI Taxonomy" id="412133"/>
    <lineage>
        <taxon>Eukaryota</taxon>
        <taxon>Metamonada</taxon>
        <taxon>Parabasalia</taxon>
        <taxon>Trichomonadida</taxon>
        <taxon>Trichomonadidae</taxon>
        <taxon>Trichomonas</taxon>
    </lineage>
</organism>
<dbReference type="RefSeq" id="XP_001305358.1">
    <property type="nucleotide sequence ID" value="XM_001305357.1"/>
</dbReference>
<evidence type="ECO:0000313" key="2">
    <source>
        <dbReference type="EMBL" id="EAX92428.1"/>
    </source>
</evidence>
<feature type="transmembrane region" description="Helical" evidence="1">
    <location>
        <begin position="173"/>
        <end position="193"/>
    </location>
</feature>
<dbReference type="VEuPathDB" id="TrichDB:TVAG_399060"/>
<dbReference type="VEuPathDB" id="TrichDB:TVAGG3_0922550"/>
<dbReference type="EMBL" id="DS113968">
    <property type="protein sequence ID" value="EAX92428.1"/>
    <property type="molecule type" value="Genomic_DNA"/>
</dbReference>
<dbReference type="AlphaFoldDB" id="A2FRP9"/>
<protein>
    <submittedName>
        <fullName evidence="2">Uncharacterized protein</fullName>
    </submittedName>
</protein>
<dbReference type="KEGG" id="tva:4750139"/>
<evidence type="ECO:0000256" key="1">
    <source>
        <dbReference type="SAM" id="Phobius"/>
    </source>
</evidence>
<keyword evidence="1" id="KW-0812">Transmembrane</keyword>
<gene>
    <name evidence="2" type="ORF">TVAG_399060</name>
</gene>
<accession>A2FRP9</accession>
<evidence type="ECO:0000313" key="3">
    <source>
        <dbReference type="Proteomes" id="UP000001542"/>
    </source>
</evidence>
<dbReference type="Proteomes" id="UP000001542">
    <property type="component" value="Unassembled WGS sequence"/>
</dbReference>
<name>A2FRP9_TRIV3</name>
<feature type="transmembrane region" description="Helical" evidence="1">
    <location>
        <begin position="50"/>
        <end position="67"/>
    </location>
</feature>
<sequence>MTEERKSSPKSKCCGKTCPFASEEGVQNFVEMHADAVINFQSMIFFHRPIPMAILIIAIDLLLFYIGKANLGFLPVLTLLVTFYLSGKIIIQKYGDQIRAQLFPPIDLTIPTNEPNHICSKDEVASFIWKISQKIQECRNKKIEYTPANIAILLGISTTIFIITNVLTTLGVFAIVIHVLLLGPGIIFNPAVYPHIAQPLHLKAD</sequence>
<reference evidence="2" key="1">
    <citation type="submission" date="2006-10" db="EMBL/GenBank/DDBJ databases">
        <authorList>
            <person name="Amadeo P."/>
            <person name="Zhao Q."/>
            <person name="Wortman J."/>
            <person name="Fraser-Liggett C."/>
            <person name="Carlton J."/>
        </authorList>
    </citation>
    <scope>NUCLEOTIDE SEQUENCE</scope>
    <source>
        <strain evidence="2">G3</strain>
    </source>
</reference>
<keyword evidence="3" id="KW-1185">Reference proteome</keyword>
<reference evidence="2" key="2">
    <citation type="journal article" date="2007" name="Science">
        <title>Draft genome sequence of the sexually transmitted pathogen Trichomonas vaginalis.</title>
        <authorList>
            <person name="Carlton J.M."/>
            <person name="Hirt R.P."/>
            <person name="Silva J.C."/>
            <person name="Delcher A.L."/>
            <person name="Schatz M."/>
            <person name="Zhao Q."/>
            <person name="Wortman J.R."/>
            <person name="Bidwell S.L."/>
            <person name="Alsmark U.C.M."/>
            <person name="Besteiro S."/>
            <person name="Sicheritz-Ponten T."/>
            <person name="Noel C.J."/>
            <person name="Dacks J.B."/>
            <person name="Foster P.G."/>
            <person name="Simillion C."/>
            <person name="Van de Peer Y."/>
            <person name="Miranda-Saavedra D."/>
            <person name="Barton G.J."/>
            <person name="Westrop G.D."/>
            <person name="Mueller S."/>
            <person name="Dessi D."/>
            <person name="Fiori P.L."/>
            <person name="Ren Q."/>
            <person name="Paulsen I."/>
            <person name="Zhang H."/>
            <person name="Bastida-Corcuera F.D."/>
            <person name="Simoes-Barbosa A."/>
            <person name="Brown M.T."/>
            <person name="Hayes R.D."/>
            <person name="Mukherjee M."/>
            <person name="Okumura C.Y."/>
            <person name="Schneider R."/>
            <person name="Smith A.J."/>
            <person name="Vanacova S."/>
            <person name="Villalvazo M."/>
            <person name="Haas B.J."/>
            <person name="Pertea M."/>
            <person name="Feldblyum T.V."/>
            <person name="Utterback T.R."/>
            <person name="Shu C.L."/>
            <person name="Osoegawa K."/>
            <person name="de Jong P.J."/>
            <person name="Hrdy I."/>
            <person name="Horvathova L."/>
            <person name="Zubacova Z."/>
            <person name="Dolezal P."/>
            <person name="Malik S.B."/>
            <person name="Logsdon J.M. Jr."/>
            <person name="Henze K."/>
            <person name="Gupta A."/>
            <person name="Wang C.C."/>
            <person name="Dunne R.L."/>
            <person name="Upcroft J.A."/>
            <person name="Upcroft P."/>
            <person name="White O."/>
            <person name="Salzberg S.L."/>
            <person name="Tang P."/>
            <person name="Chiu C.-H."/>
            <person name="Lee Y.-S."/>
            <person name="Embley T.M."/>
            <person name="Coombs G.H."/>
            <person name="Mottram J.C."/>
            <person name="Tachezy J."/>
            <person name="Fraser-Liggett C.M."/>
            <person name="Johnson P.J."/>
        </authorList>
    </citation>
    <scope>NUCLEOTIDE SEQUENCE [LARGE SCALE GENOMIC DNA]</scope>
    <source>
        <strain evidence="2">G3</strain>
    </source>
</reference>
<dbReference type="OrthoDB" id="10529135at2759"/>
<feature type="transmembrane region" description="Helical" evidence="1">
    <location>
        <begin position="73"/>
        <end position="91"/>
    </location>
</feature>
<dbReference type="InParanoid" id="A2FRP9"/>
<keyword evidence="1" id="KW-1133">Transmembrane helix</keyword>